<accession>A0A540VB02</accession>
<keyword evidence="1" id="KW-0812">Transmembrane</keyword>
<protein>
    <submittedName>
        <fullName evidence="3">LysM peptidoglycan-binding domain-containing protein</fullName>
    </submittedName>
</protein>
<dbReference type="RefSeq" id="WP_141612351.1">
    <property type="nucleotide sequence ID" value="NZ_VIGC02000044.1"/>
</dbReference>
<dbReference type="Gene3D" id="2.60.40.10">
    <property type="entry name" value="Immunoglobulins"/>
    <property type="match status" value="2"/>
</dbReference>
<dbReference type="InterPro" id="IPR013783">
    <property type="entry name" value="Ig-like_fold"/>
</dbReference>
<dbReference type="SUPFAM" id="SSF54106">
    <property type="entry name" value="LysM domain"/>
    <property type="match status" value="1"/>
</dbReference>
<dbReference type="AlphaFoldDB" id="A0A540VB02"/>
<dbReference type="InParanoid" id="A0A540VB02"/>
<evidence type="ECO:0000256" key="1">
    <source>
        <dbReference type="SAM" id="Phobius"/>
    </source>
</evidence>
<dbReference type="GO" id="GO:0030246">
    <property type="term" value="F:carbohydrate binding"/>
    <property type="evidence" value="ECO:0007669"/>
    <property type="project" value="InterPro"/>
</dbReference>
<dbReference type="InterPro" id="IPR018392">
    <property type="entry name" value="LysM"/>
</dbReference>
<feature type="domain" description="LysM" evidence="2">
    <location>
        <begin position="497"/>
        <end position="544"/>
    </location>
</feature>
<keyword evidence="1" id="KW-0472">Membrane</keyword>
<dbReference type="InterPro" id="IPR041033">
    <property type="entry name" value="SpaA_PFL_dom_1"/>
</dbReference>
<dbReference type="Pfam" id="PF01476">
    <property type="entry name" value="LysM"/>
    <property type="match status" value="1"/>
</dbReference>
<dbReference type="InterPro" id="IPR036779">
    <property type="entry name" value="LysM_dom_sf"/>
</dbReference>
<dbReference type="OrthoDB" id="252653at2"/>
<evidence type="ECO:0000313" key="4">
    <source>
        <dbReference type="Proteomes" id="UP000317371"/>
    </source>
</evidence>
<dbReference type="Gene3D" id="3.10.350.10">
    <property type="entry name" value="LysM domain"/>
    <property type="match status" value="1"/>
</dbReference>
<dbReference type="Proteomes" id="UP000317371">
    <property type="component" value="Unassembled WGS sequence"/>
</dbReference>
<reference evidence="3 4" key="1">
    <citation type="submission" date="2019-06" db="EMBL/GenBank/DDBJ databases">
        <title>Genome sequence of Litorilinea aerophila BAA-2444.</title>
        <authorList>
            <person name="Maclea K.S."/>
            <person name="Maurais E.G."/>
            <person name="Iannazzi L.C."/>
        </authorList>
    </citation>
    <scope>NUCLEOTIDE SEQUENCE [LARGE SCALE GENOMIC DNA]</scope>
    <source>
        <strain evidence="3 4">ATCC BAA-2444</strain>
    </source>
</reference>
<name>A0A540VB02_9CHLR</name>
<dbReference type="CDD" id="cd00118">
    <property type="entry name" value="LysM"/>
    <property type="match status" value="1"/>
</dbReference>
<dbReference type="EMBL" id="VIGC01000044">
    <property type="protein sequence ID" value="TQE93253.1"/>
    <property type="molecule type" value="Genomic_DNA"/>
</dbReference>
<dbReference type="Pfam" id="PF17802">
    <property type="entry name" value="SpaA"/>
    <property type="match status" value="1"/>
</dbReference>
<keyword evidence="1" id="KW-1133">Transmembrane helix</keyword>
<dbReference type="SUPFAM" id="SSF49478">
    <property type="entry name" value="Cna protein B-type domain"/>
    <property type="match status" value="1"/>
</dbReference>
<comment type="caution">
    <text evidence="3">The sequence shown here is derived from an EMBL/GenBank/DDBJ whole genome shotgun (WGS) entry which is preliminary data.</text>
</comment>
<feature type="transmembrane region" description="Helical" evidence="1">
    <location>
        <begin position="15"/>
        <end position="34"/>
    </location>
</feature>
<dbReference type="SMART" id="SM00257">
    <property type="entry name" value="LysM"/>
    <property type="match status" value="1"/>
</dbReference>
<keyword evidence="4" id="KW-1185">Reference proteome</keyword>
<gene>
    <name evidence="3" type="ORF">FKZ61_22135</name>
</gene>
<proteinExistence type="predicted"/>
<evidence type="ECO:0000313" key="3">
    <source>
        <dbReference type="EMBL" id="TQE93253.1"/>
    </source>
</evidence>
<dbReference type="PROSITE" id="PS51782">
    <property type="entry name" value="LYSM"/>
    <property type="match status" value="1"/>
</dbReference>
<dbReference type="InterPro" id="IPR013784">
    <property type="entry name" value="Carb-bd-like_fold"/>
</dbReference>
<organism evidence="3 4">
    <name type="scientific">Litorilinea aerophila</name>
    <dbReference type="NCBI Taxonomy" id="1204385"/>
    <lineage>
        <taxon>Bacteria</taxon>
        <taxon>Bacillati</taxon>
        <taxon>Chloroflexota</taxon>
        <taxon>Caldilineae</taxon>
        <taxon>Caldilineales</taxon>
        <taxon>Caldilineaceae</taxon>
        <taxon>Litorilinea</taxon>
    </lineage>
</organism>
<sequence>MFPNDVGRGRPSPGVWLFATLSMAVALLAVLIYATTTTALAQGGVIGGTASGDFCIEGLVINHEEEPLAGWVITLTNGSVLTTTSAPKPDEGDDDALGEGEFEFLDLAPGTYTATIQLQPGWEPVTPDTFQIRIREGRDGCVRIRFKVRQIVEVTVYKIDANHNPLPNWNIEARPGPGNFFAEPVDGDTDSDGKVVFHLTPGEWIFQERPPQPEDDMNKVQFMPVVPPTGRQTLDVQPLGEEDPPYIIVFKNEIVNDGCVVIRKFGLIDVGEEGQLPGFATQTNTYENGSDPRYGFGAGGWGFKLLRKDGTVARKGVTDAEGWLRFENLPYGPYTVVEEERPGWTNFTVTQQDINVTSGECIYVPFENEQDDSGFCIEGRKVDANGGYGIPGWKITATPLTPGGYEPDAVYTDGLGEFKISFPRNDYRVPGATYEVCEEDQDGWLPHTPKCQRVTLPEWPGACVQLEDFVNQQVGHSESQKYDKGKMDWDMGKGCSSVYVAKKGDGLFAIGAKFGVPAQAMIDANPWIRQQPNYWLYAGQKVCIP</sequence>
<evidence type="ECO:0000259" key="2">
    <source>
        <dbReference type="PROSITE" id="PS51782"/>
    </source>
</evidence>
<dbReference type="SUPFAM" id="SSF49452">
    <property type="entry name" value="Starch-binding domain-like"/>
    <property type="match status" value="1"/>
</dbReference>